<dbReference type="InterPro" id="IPR009282">
    <property type="entry name" value="DUF937"/>
</dbReference>
<evidence type="ECO:0000256" key="1">
    <source>
        <dbReference type="SAM" id="MobiDB-lite"/>
    </source>
</evidence>
<feature type="compositionally biased region" description="Low complexity" evidence="1">
    <location>
        <begin position="177"/>
        <end position="186"/>
    </location>
</feature>
<protein>
    <submittedName>
        <fullName evidence="2">DUF937 domain-containing protein</fullName>
    </submittedName>
</protein>
<evidence type="ECO:0000313" key="2">
    <source>
        <dbReference type="EMBL" id="KAB8189368.1"/>
    </source>
</evidence>
<dbReference type="Proteomes" id="UP000312512">
    <property type="component" value="Unassembled WGS sequence"/>
</dbReference>
<feature type="region of interest" description="Disordered" evidence="1">
    <location>
        <begin position="172"/>
        <end position="210"/>
    </location>
</feature>
<organism evidence="2 3">
    <name type="scientific">Nonomuraea phyllanthi</name>
    <dbReference type="NCBI Taxonomy" id="2219224"/>
    <lineage>
        <taxon>Bacteria</taxon>
        <taxon>Bacillati</taxon>
        <taxon>Actinomycetota</taxon>
        <taxon>Actinomycetes</taxon>
        <taxon>Streptosporangiales</taxon>
        <taxon>Streptosporangiaceae</taxon>
        <taxon>Nonomuraea</taxon>
    </lineage>
</organism>
<gene>
    <name evidence="2" type="ORF">FH608_039890</name>
</gene>
<dbReference type="AlphaFoldDB" id="A0A5C4VLX2"/>
<name>A0A5C4VLX2_9ACTN</name>
<dbReference type="EMBL" id="VDLX02000020">
    <property type="protein sequence ID" value="KAB8189368.1"/>
    <property type="molecule type" value="Genomic_DNA"/>
</dbReference>
<sequence>MTLNDELLAELGDSGLEQIAGMLGTDTATARDVVTAVAGAIVGGLARNAQRADGAEALRGALDEHVDTDPFTGDVASLTRDGHGILHHVLGGHGTEQAATGLSRFAGVDASTIMRLMPLIAPMVMSLLANRAEAHGMDADDMADDLDRERAAVPGELGDLLEGLLSAIFGEAVPEQGGPYEPGARAGRPRPPDGHATPDGHELAPGNPDW</sequence>
<keyword evidence="3" id="KW-1185">Reference proteome</keyword>
<dbReference type="OrthoDB" id="3524762at2"/>
<feature type="compositionally biased region" description="Basic and acidic residues" evidence="1">
    <location>
        <begin position="190"/>
        <end position="202"/>
    </location>
</feature>
<reference evidence="2 3" key="1">
    <citation type="submission" date="2019-10" db="EMBL/GenBank/DDBJ databases">
        <title>Nonomuraea sp. nov., isolated from Phyllanthus amarus.</title>
        <authorList>
            <person name="Klykleung N."/>
            <person name="Tanasupawat S."/>
        </authorList>
    </citation>
    <scope>NUCLEOTIDE SEQUENCE [LARGE SCALE GENOMIC DNA]</scope>
    <source>
        <strain evidence="2 3">PA1-10</strain>
    </source>
</reference>
<comment type="caution">
    <text evidence="2">The sequence shown here is derived from an EMBL/GenBank/DDBJ whole genome shotgun (WGS) entry which is preliminary data.</text>
</comment>
<accession>A0A5P9YZZ4</accession>
<proteinExistence type="predicted"/>
<accession>A0A5C4VLX2</accession>
<evidence type="ECO:0000313" key="3">
    <source>
        <dbReference type="Proteomes" id="UP000312512"/>
    </source>
</evidence>
<dbReference type="RefSeq" id="WP_139635610.1">
    <property type="nucleotide sequence ID" value="NZ_CP045572.1"/>
</dbReference>
<dbReference type="Pfam" id="PF06078">
    <property type="entry name" value="DUF937"/>
    <property type="match status" value="1"/>
</dbReference>